<dbReference type="HOGENOM" id="CLU_020205_0_0_0"/>
<evidence type="ECO:0000313" key="1">
    <source>
        <dbReference type="EMBL" id="ABF43530.1"/>
    </source>
</evidence>
<organism evidence="1 2">
    <name type="scientific">Koribacter versatilis (strain Ellin345)</name>
    <dbReference type="NCBI Taxonomy" id="204669"/>
    <lineage>
        <taxon>Bacteria</taxon>
        <taxon>Pseudomonadati</taxon>
        <taxon>Acidobacteriota</taxon>
        <taxon>Terriglobia</taxon>
        <taxon>Terriglobales</taxon>
        <taxon>Candidatus Korobacteraceae</taxon>
        <taxon>Candidatus Korobacter</taxon>
    </lineage>
</organism>
<proteinExistence type="predicted"/>
<dbReference type="eggNOG" id="COG4805">
    <property type="taxonomic scope" value="Bacteria"/>
</dbReference>
<reference evidence="1 2" key="1">
    <citation type="journal article" date="2009" name="Appl. Environ. Microbiol.">
        <title>Three genomes from the phylum Acidobacteria provide insight into the lifestyles of these microorganisms in soils.</title>
        <authorList>
            <person name="Ward N.L."/>
            <person name="Challacombe J.F."/>
            <person name="Janssen P.H."/>
            <person name="Henrissat B."/>
            <person name="Coutinho P.M."/>
            <person name="Wu M."/>
            <person name="Xie G."/>
            <person name="Haft D.H."/>
            <person name="Sait M."/>
            <person name="Badger J."/>
            <person name="Barabote R.D."/>
            <person name="Bradley B."/>
            <person name="Brettin T.S."/>
            <person name="Brinkac L.M."/>
            <person name="Bruce D."/>
            <person name="Creasy T."/>
            <person name="Daugherty S.C."/>
            <person name="Davidsen T.M."/>
            <person name="DeBoy R.T."/>
            <person name="Detter J.C."/>
            <person name="Dodson R.J."/>
            <person name="Durkin A.S."/>
            <person name="Ganapathy A."/>
            <person name="Gwinn-Giglio M."/>
            <person name="Han C.S."/>
            <person name="Khouri H."/>
            <person name="Kiss H."/>
            <person name="Kothari S.P."/>
            <person name="Madupu R."/>
            <person name="Nelson K.E."/>
            <person name="Nelson W.C."/>
            <person name="Paulsen I."/>
            <person name="Penn K."/>
            <person name="Ren Q."/>
            <person name="Rosovitz M.J."/>
            <person name="Selengut J.D."/>
            <person name="Shrivastava S."/>
            <person name="Sullivan S.A."/>
            <person name="Tapia R."/>
            <person name="Thompson L.S."/>
            <person name="Watkins K.L."/>
            <person name="Yang Q."/>
            <person name="Yu C."/>
            <person name="Zafar N."/>
            <person name="Zhou L."/>
            <person name="Kuske C.R."/>
        </authorList>
    </citation>
    <scope>NUCLEOTIDE SEQUENCE [LARGE SCALE GENOMIC DNA]</scope>
    <source>
        <strain evidence="1 2">Ellin345</strain>
    </source>
</reference>
<dbReference type="STRING" id="204669.Acid345_4530"/>
<dbReference type="AlphaFoldDB" id="Q1IHX0"/>
<evidence type="ECO:0000313" key="2">
    <source>
        <dbReference type="Proteomes" id="UP000002432"/>
    </source>
</evidence>
<name>Q1IHX0_KORVE</name>
<dbReference type="Proteomes" id="UP000002432">
    <property type="component" value="Chromosome"/>
</dbReference>
<sequence>MDRNRLSALARKACPMRTLQRTLLTFLLALVVVVPQNIFSCGPFFEFATFSFDPHPDYPIKDYVASKLGVVKPTYYRLFLVAAYRNLSGHPFTPKETASIDRLLTDEAQYADQYGLYGMADNSNQPTPPPPPSKVWVEERSKAMGEQLPADANVEPNKPFGDYQTFLNCNDDAFRTAVQTLHDRQQKWGANSADVKAWVAGQDAVFANCSGKVFNQPPAVATNNALLKQDRDYQIASALFYSGNPDQLVQAQQRFDAIGQDKTSPWRQWGLYLGARSLIRAATLKGTEQQRYDQKLMSDAEQKLKAILADKSLASVHPATSKMLGFVEARVNANAYTRELAQRLSNGTSTDLTQDFIDYRYMMDFGSGDATNDVRKDDLTDWIRTFQAGDKEKDHAIAKWKETRSMPWLVAAITSVGANDAATKDLLTAAEKVDAHDPRLLTVLYQRIVLLRAMKNDKDARTLIDANLAYLGKDAPISSRNLFWGNRMAMATSYDDFLQFAPREDAEGHHTQANIKQGTQAPPNTPNDVYFDTDSASVLNRAVPLTLLDSATTKSQLTKPLQAQVAQATWVRALVLDDSKIANSLAAQVKQNTPVLATYADEYAKDTTDEQRHHTMLWAVLHNPGMRPYLVPNMQRDAEVDKIDNYRDNWWCEDVGVKSTTTNWKDVTGDNPEAPAKPPAAPIAAFLNTGEQKQAATEWDTLSKLNAAPSYLGREVLTWAKTTPDDPRIPEALHLVVRATRYGCGDDKNSSYSKQAFQLLHSKYPKSEWTKKTPYSY</sequence>
<protein>
    <submittedName>
        <fullName evidence="1">Uncharacterized protein</fullName>
    </submittedName>
</protein>
<accession>Q1IHX0</accession>
<dbReference type="KEGG" id="aba:Acid345_4530"/>
<gene>
    <name evidence="1" type="ordered locus">Acid345_4530</name>
</gene>
<dbReference type="EnsemblBacteria" id="ABF43530">
    <property type="protein sequence ID" value="ABF43530"/>
    <property type="gene ID" value="Acid345_4530"/>
</dbReference>
<keyword evidence="2" id="KW-1185">Reference proteome</keyword>
<dbReference type="EMBL" id="CP000360">
    <property type="protein sequence ID" value="ABF43530.1"/>
    <property type="molecule type" value="Genomic_DNA"/>
</dbReference>